<organism evidence="1 2">
    <name type="scientific">Didymella exigua CBS 183.55</name>
    <dbReference type="NCBI Taxonomy" id="1150837"/>
    <lineage>
        <taxon>Eukaryota</taxon>
        <taxon>Fungi</taxon>
        <taxon>Dikarya</taxon>
        <taxon>Ascomycota</taxon>
        <taxon>Pezizomycotina</taxon>
        <taxon>Dothideomycetes</taxon>
        <taxon>Pleosporomycetidae</taxon>
        <taxon>Pleosporales</taxon>
        <taxon>Pleosporineae</taxon>
        <taxon>Didymellaceae</taxon>
        <taxon>Didymella</taxon>
    </lineage>
</organism>
<keyword evidence="2" id="KW-1185">Reference proteome</keyword>
<feature type="non-terminal residue" evidence="1">
    <location>
        <position position="66"/>
    </location>
</feature>
<gene>
    <name evidence="1" type="ORF">M421DRAFT_37847</name>
</gene>
<protein>
    <submittedName>
        <fullName evidence="1">Uncharacterized protein</fullName>
    </submittedName>
</protein>
<name>A0A6A5S0S4_9PLEO</name>
<dbReference type="Proteomes" id="UP000800082">
    <property type="component" value="Unassembled WGS sequence"/>
</dbReference>
<feature type="non-terminal residue" evidence="1">
    <location>
        <position position="1"/>
    </location>
</feature>
<reference evidence="1" key="1">
    <citation type="journal article" date="2020" name="Stud. Mycol.">
        <title>101 Dothideomycetes genomes: a test case for predicting lifestyles and emergence of pathogens.</title>
        <authorList>
            <person name="Haridas S."/>
            <person name="Albert R."/>
            <person name="Binder M."/>
            <person name="Bloem J."/>
            <person name="Labutti K."/>
            <person name="Salamov A."/>
            <person name="Andreopoulos B."/>
            <person name="Baker S."/>
            <person name="Barry K."/>
            <person name="Bills G."/>
            <person name="Bluhm B."/>
            <person name="Cannon C."/>
            <person name="Castanera R."/>
            <person name="Culley D."/>
            <person name="Daum C."/>
            <person name="Ezra D."/>
            <person name="Gonzalez J."/>
            <person name="Henrissat B."/>
            <person name="Kuo A."/>
            <person name="Liang C."/>
            <person name="Lipzen A."/>
            <person name="Lutzoni F."/>
            <person name="Magnuson J."/>
            <person name="Mondo S."/>
            <person name="Nolan M."/>
            <person name="Ohm R."/>
            <person name="Pangilinan J."/>
            <person name="Park H.-J."/>
            <person name="Ramirez L."/>
            <person name="Alfaro M."/>
            <person name="Sun H."/>
            <person name="Tritt A."/>
            <person name="Yoshinaga Y."/>
            <person name="Zwiers L.-H."/>
            <person name="Turgeon B."/>
            <person name="Goodwin S."/>
            <person name="Spatafora J."/>
            <person name="Crous P."/>
            <person name="Grigoriev I."/>
        </authorList>
    </citation>
    <scope>NUCLEOTIDE SEQUENCE</scope>
    <source>
        <strain evidence="1">CBS 183.55</strain>
    </source>
</reference>
<evidence type="ECO:0000313" key="2">
    <source>
        <dbReference type="Proteomes" id="UP000800082"/>
    </source>
</evidence>
<proteinExistence type="predicted"/>
<dbReference type="GeneID" id="54347483"/>
<evidence type="ECO:0000313" key="1">
    <source>
        <dbReference type="EMBL" id="KAF1931107.1"/>
    </source>
</evidence>
<accession>A0A6A5S0S4</accession>
<dbReference type="EMBL" id="ML978961">
    <property type="protein sequence ID" value="KAF1931107.1"/>
    <property type="molecule type" value="Genomic_DNA"/>
</dbReference>
<dbReference type="AlphaFoldDB" id="A0A6A5S0S4"/>
<dbReference type="RefSeq" id="XP_033451355.1">
    <property type="nucleotide sequence ID" value="XM_033589835.1"/>
</dbReference>
<sequence length="66" mass="7859">NMTDIEEQVIFQRILRLNEQRFMARLSNVEDIAGFLPAKCHQPLASRNWASMLFRRQTEVKIKVNR</sequence>